<comment type="caution">
    <text evidence="2">The sequence shown here is derived from an EMBL/GenBank/DDBJ whole genome shotgun (WGS) entry which is preliminary data.</text>
</comment>
<dbReference type="Proteomes" id="UP000248544">
    <property type="component" value="Unassembled WGS sequence"/>
</dbReference>
<accession>A0A2W2I053</accession>
<reference evidence="2 3" key="1">
    <citation type="submission" date="2018-01" db="EMBL/GenBank/DDBJ databases">
        <title>Draft genome sequence of Sphaerisporangium sp. 7K107.</title>
        <authorList>
            <person name="Sahin N."/>
            <person name="Saygin H."/>
            <person name="Ay H."/>
        </authorList>
    </citation>
    <scope>NUCLEOTIDE SEQUENCE [LARGE SCALE GENOMIC DNA]</scope>
    <source>
        <strain evidence="2 3">7K107</strain>
    </source>
</reference>
<dbReference type="InterPro" id="IPR002575">
    <property type="entry name" value="Aminoglycoside_PTrfase"/>
</dbReference>
<gene>
    <name evidence="2" type="ORF">C1I98_01540</name>
</gene>
<evidence type="ECO:0000259" key="1">
    <source>
        <dbReference type="Pfam" id="PF01636"/>
    </source>
</evidence>
<evidence type="ECO:0000313" key="2">
    <source>
        <dbReference type="EMBL" id="PZG56340.1"/>
    </source>
</evidence>
<organism evidence="2 3">
    <name type="scientific">Spongiactinospora gelatinilytica</name>
    <dbReference type="NCBI Taxonomy" id="2666298"/>
    <lineage>
        <taxon>Bacteria</taxon>
        <taxon>Bacillati</taxon>
        <taxon>Actinomycetota</taxon>
        <taxon>Actinomycetes</taxon>
        <taxon>Streptosporangiales</taxon>
        <taxon>Streptosporangiaceae</taxon>
        <taxon>Spongiactinospora</taxon>
    </lineage>
</organism>
<dbReference type="Pfam" id="PF01636">
    <property type="entry name" value="APH"/>
    <property type="match status" value="1"/>
</dbReference>
<dbReference type="SUPFAM" id="SSF56112">
    <property type="entry name" value="Protein kinase-like (PK-like)"/>
    <property type="match status" value="1"/>
</dbReference>
<keyword evidence="3" id="KW-1185">Reference proteome</keyword>
<name>A0A2W2I053_9ACTN</name>
<proteinExistence type="predicted"/>
<dbReference type="InterPro" id="IPR011009">
    <property type="entry name" value="Kinase-like_dom_sf"/>
</dbReference>
<sequence length="316" mass="35545">MHAPVPSRLLSELRTALASGDQAGIDTVCAAWALRPLTGGRNNHVYRWTSSGQETCIKLYKVDERRQADREWSALTLMAENRIEQVPLPLWHAPDPQHPAIGMTMVPGTHLDSTDVSQLKALATAHTCLQQLPLRGLLAETDRIDSAAHYIHRLTTIWPRQLADHHDDPLTADMFRLLTQWDASGDRQLLSEPAEPVFSRRDANLLNWLWDDGTIGCVDFEFAGRSGPAFDAADLIEHISARSVSDETWDTLIPELGVDHSSIKRFRAAQRTTALRWLAVLWKQRHRRKVEFAAQLTRVRGSRRPLRCPVASEGAL</sequence>
<dbReference type="RefSeq" id="WP_111165242.1">
    <property type="nucleotide sequence ID" value="NZ_POUA01000006.1"/>
</dbReference>
<dbReference type="EMBL" id="POUA01000006">
    <property type="protein sequence ID" value="PZG56340.1"/>
    <property type="molecule type" value="Genomic_DNA"/>
</dbReference>
<evidence type="ECO:0000313" key="3">
    <source>
        <dbReference type="Proteomes" id="UP000248544"/>
    </source>
</evidence>
<feature type="domain" description="Aminoglycoside phosphotransferase" evidence="1">
    <location>
        <begin position="34"/>
        <end position="240"/>
    </location>
</feature>
<protein>
    <recommendedName>
        <fullName evidence="1">Aminoglycoside phosphotransferase domain-containing protein</fullName>
    </recommendedName>
</protein>
<dbReference type="Gene3D" id="3.90.1200.10">
    <property type="match status" value="1"/>
</dbReference>
<dbReference type="AlphaFoldDB" id="A0A2W2I053"/>